<feature type="region of interest" description="Disordered" evidence="1">
    <location>
        <begin position="45"/>
        <end position="65"/>
    </location>
</feature>
<evidence type="ECO:0000313" key="3">
    <source>
        <dbReference type="Proteomes" id="UP000789375"/>
    </source>
</evidence>
<dbReference type="EMBL" id="CAJVPP010002908">
    <property type="protein sequence ID" value="CAG8615133.1"/>
    <property type="molecule type" value="Genomic_DNA"/>
</dbReference>
<proteinExistence type="predicted"/>
<comment type="caution">
    <text evidence="2">The sequence shown here is derived from an EMBL/GenBank/DDBJ whole genome shotgun (WGS) entry which is preliminary data.</text>
</comment>
<evidence type="ECO:0000313" key="2">
    <source>
        <dbReference type="EMBL" id="CAG8615133.1"/>
    </source>
</evidence>
<protein>
    <submittedName>
        <fullName evidence="2">8181_t:CDS:1</fullName>
    </submittedName>
</protein>
<keyword evidence="3" id="KW-1185">Reference proteome</keyword>
<gene>
    <name evidence="2" type="ORF">FMOSSE_LOCUS9679</name>
</gene>
<dbReference type="AlphaFoldDB" id="A0A9N9GNQ2"/>
<reference evidence="2" key="1">
    <citation type="submission" date="2021-06" db="EMBL/GenBank/DDBJ databases">
        <authorList>
            <person name="Kallberg Y."/>
            <person name="Tangrot J."/>
            <person name="Rosling A."/>
        </authorList>
    </citation>
    <scope>NUCLEOTIDE SEQUENCE</scope>
    <source>
        <strain evidence="2">87-6 pot B 2015</strain>
    </source>
</reference>
<feature type="compositionally biased region" description="Low complexity" evidence="1">
    <location>
        <begin position="52"/>
        <end position="62"/>
    </location>
</feature>
<accession>A0A9N9GNQ2</accession>
<name>A0A9N9GNQ2_FUNMO</name>
<sequence>MNYVIANPEKSSQIFKEKDVDKTDVKFNDPDKKYEILDDGEYSNADTFSNCPETPTTNTTENNDNHETHDFCLDEFAMNYAKEYATSMVTDSEKEEVHMDWFGSDINIQSEVESIWTSSADDNENTDYELNGNGGNMENQCVIIDIVDGIIQRCTNNAYCLIKQLMGVWELNYNTVETCVNANGQESLHLLEVCSSHFNWDQDGAHKRGLKGTVSINKSWIHLHRCLFCGNNKYFVSRDSCKHHSWKVIGRNMQVPCSDLKECPRKDRGAKSFTCNEYHKNDTSKSLDLISKWVQDITTNSDQLTKDILLKELSKTIVNFFERKAEVSKECKLDESQTLLQKRQVPSYMVIKMALRLKKVNIKKLCNVERYYDLIIKHPNEFGEALGLVI</sequence>
<organism evidence="2 3">
    <name type="scientific">Funneliformis mosseae</name>
    <name type="common">Endomycorrhizal fungus</name>
    <name type="synonym">Glomus mosseae</name>
    <dbReference type="NCBI Taxonomy" id="27381"/>
    <lineage>
        <taxon>Eukaryota</taxon>
        <taxon>Fungi</taxon>
        <taxon>Fungi incertae sedis</taxon>
        <taxon>Mucoromycota</taxon>
        <taxon>Glomeromycotina</taxon>
        <taxon>Glomeromycetes</taxon>
        <taxon>Glomerales</taxon>
        <taxon>Glomeraceae</taxon>
        <taxon>Funneliformis</taxon>
    </lineage>
</organism>
<evidence type="ECO:0000256" key="1">
    <source>
        <dbReference type="SAM" id="MobiDB-lite"/>
    </source>
</evidence>
<dbReference type="Proteomes" id="UP000789375">
    <property type="component" value="Unassembled WGS sequence"/>
</dbReference>